<reference evidence="1 2" key="1">
    <citation type="submission" date="2024-04" db="EMBL/GenBank/DDBJ databases">
        <authorList>
            <person name="Rising A."/>
            <person name="Reimegard J."/>
            <person name="Sonavane S."/>
            <person name="Akerstrom W."/>
            <person name="Nylinder S."/>
            <person name="Hedman E."/>
            <person name="Kallberg Y."/>
        </authorList>
    </citation>
    <scope>NUCLEOTIDE SEQUENCE [LARGE SCALE GENOMIC DNA]</scope>
</reference>
<evidence type="ECO:0000313" key="2">
    <source>
        <dbReference type="Proteomes" id="UP001497382"/>
    </source>
</evidence>
<name>A0AAV2A5F4_9ARAC</name>
<protein>
    <submittedName>
        <fullName evidence="1">Uncharacterized protein</fullName>
    </submittedName>
</protein>
<evidence type="ECO:0000313" key="1">
    <source>
        <dbReference type="EMBL" id="CAL1279173.1"/>
    </source>
</evidence>
<dbReference type="AlphaFoldDB" id="A0AAV2A5F4"/>
<accession>A0AAV2A5F4</accession>
<comment type="caution">
    <text evidence="1">The sequence shown here is derived from an EMBL/GenBank/DDBJ whole genome shotgun (WGS) entry which is preliminary data.</text>
</comment>
<keyword evidence="2" id="KW-1185">Reference proteome</keyword>
<proteinExistence type="predicted"/>
<organism evidence="1 2">
    <name type="scientific">Larinioides sclopetarius</name>
    <dbReference type="NCBI Taxonomy" id="280406"/>
    <lineage>
        <taxon>Eukaryota</taxon>
        <taxon>Metazoa</taxon>
        <taxon>Ecdysozoa</taxon>
        <taxon>Arthropoda</taxon>
        <taxon>Chelicerata</taxon>
        <taxon>Arachnida</taxon>
        <taxon>Araneae</taxon>
        <taxon>Araneomorphae</taxon>
        <taxon>Entelegynae</taxon>
        <taxon>Araneoidea</taxon>
        <taxon>Araneidae</taxon>
        <taxon>Larinioides</taxon>
    </lineage>
</organism>
<sequence length="31" mass="4083">MDYWIYQRRRNLGSCWKLLWKRSTKFTVLFW</sequence>
<gene>
    <name evidence="1" type="ORF">LARSCL_LOCUS10194</name>
</gene>
<dbReference type="Proteomes" id="UP001497382">
    <property type="component" value="Unassembled WGS sequence"/>
</dbReference>
<dbReference type="EMBL" id="CAXIEN010000119">
    <property type="protein sequence ID" value="CAL1279173.1"/>
    <property type="molecule type" value="Genomic_DNA"/>
</dbReference>